<feature type="transmembrane region" description="Helical" evidence="7">
    <location>
        <begin position="177"/>
        <end position="201"/>
    </location>
</feature>
<feature type="transmembrane region" description="Helical" evidence="7">
    <location>
        <begin position="213"/>
        <end position="237"/>
    </location>
</feature>
<evidence type="ECO:0000256" key="2">
    <source>
        <dbReference type="ARBA" id="ARBA00022692"/>
    </source>
</evidence>
<dbReference type="EMBL" id="CP055899">
    <property type="protein sequence ID" value="QKX56013.1"/>
    <property type="molecule type" value="Genomic_DNA"/>
</dbReference>
<feature type="region of interest" description="Disordered" evidence="6">
    <location>
        <begin position="298"/>
        <end position="348"/>
    </location>
</feature>
<dbReference type="InterPro" id="IPR052337">
    <property type="entry name" value="SAT4-like"/>
</dbReference>
<dbReference type="RefSeq" id="XP_035342191.1">
    <property type="nucleotide sequence ID" value="XM_035486298.1"/>
</dbReference>
<dbReference type="KEGG" id="trg:TRUGW13939_03113"/>
<keyword evidence="10" id="KW-1185">Reference proteome</keyword>
<dbReference type="GeneID" id="55990618"/>
<organism evidence="9 10">
    <name type="scientific">Talaromyces rugulosus</name>
    <name type="common">Penicillium rugulosum</name>
    <dbReference type="NCBI Taxonomy" id="121627"/>
    <lineage>
        <taxon>Eukaryota</taxon>
        <taxon>Fungi</taxon>
        <taxon>Dikarya</taxon>
        <taxon>Ascomycota</taxon>
        <taxon>Pezizomycotina</taxon>
        <taxon>Eurotiomycetes</taxon>
        <taxon>Eurotiomycetidae</taxon>
        <taxon>Eurotiales</taxon>
        <taxon>Trichocomaceae</taxon>
        <taxon>Talaromyces</taxon>
        <taxon>Talaromyces sect. Islandici</taxon>
    </lineage>
</organism>
<evidence type="ECO:0000313" key="9">
    <source>
        <dbReference type="EMBL" id="QKX56013.1"/>
    </source>
</evidence>
<dbReference type="Pfam" id="PF20684">
    <property type="entry name" value="Fung_rhodopsin"/>
    <property type="match status" value="1"/>
</dbReference>
<dbReference type="PANTHER" id="PTHR33048">
    <property type="entry name" value="PTH11-LIKE INTEGRAL MEMBRANE PROTEIN (AFU_ORTHOLOGUE AFUA_5G11245)"/>
    <property type="match status" value="1"/>
</dbReference>
<accession>A0A7H8QSA6</accession>
<evidence type="ECO:0000256" key="6">
    <source>
        <dbReference type="SAM" id="MobiDB-lite"/>
    </source>
</evidence>
<evidence type="ECO:0000256" key="3">
    <source>
        <dbReference type="ARBA" id="ARBA00022989"/>
    </source>
</evidence>
<feature type="compositionally biased region" description="Polar residues" evidence="6">
    <location>
        <begin position="298"/>
        <end position="318"/>
    </location>
</feature>
<dbReference type="Proteomes" id="UP000509510">
    <property type="component" value="Chromosome II"/>
</dbReference>
<feature type="domain" description="Rhodopsin" evidence="8">
    <location>
        <begin position="25"/>
        <end position="274"/>
    </location>
</feature>
<protein>
    <recommendedName>
        <fullName evidence="8">Rhodopsin domain-containing protein</fullName>
    </recommendedName>
</protein>
<feature type="compositionally biased region" description="Polar residues" evidence="6">
    <location>
        <begin position="331"/>
        <end position="348"/>
    </location>
</feature>
<comment type="similarity">
    <text evidence="5">Belongs to the SAT4 family.</text>
</comment>
<evidence type="ECO:0000313" key="10">
    <source>
        <dbReference type="Proteomes" id="UP000509510"/>
    </source>
</evidence>
<evidence type="ECO:0000259" key="8">
    <source>
        <dbReference type="Pfam" id="PF20684"/>
    </source>
</evidence>
<reference evidence="10" key="1">
    <citation type="submission" date="2020-06" db="EMBL/GenBank/DDBJ databases">
        <title>A chromosome-scale genome assembly of Talaromyces rugulosus W13939.</title>
        <authorList>
            <person name="Wang B."/>
            <person name="Guo L."/>
            <person name="Ye K."/>
            <person name="Wang L."/>
        </authorList>
    </citation>
    <scope>NUCLEOTIDE SEQUENCE [LARGE SCALE GENOMIC DNA]</scope>
    <source>
        <strain evidence="10">W13939</strain>
    </source>
</reference>
<dbReference type="AlphaFoldDB" id="A0A7H8QSA6"/>
<evidence type="ECO:0000256" key="4">
    <source>
        <dbReference type="ARBA" id="ARBA00023136"/>
    </source>
</evidence>
<evidence type="ECO:0000256" key="1">
    <source>
        <dbReference type="ARBA" id="ARBA00004141"/>
    </source>
</evidence>
<keyword evidence="4 7" id="KW-0472">Membrane</keyword>
<keyword evidence="2 7" id="KW-0812">Transmembrane</keyword>
<dbReference type="PANTHER" id="PTHR33048:SF134">
    <property type="entry name" value="INTEGRAL MEMBRANE PROTEIN"/>
    <property type="match status" value="1"/>
</dbReference>
<evidence type="ECO:0000256" key="5">
    <source>
        <dbReference type="ARBA" id="ARBA00038359"/>
    </source>
</evidence>
<dbReference type="GO" id="GO:0016020">
    <property type="term" value="C:membrane"/>
    <property type="evidence" value="ECO:0007669"/>
    <property type="project" value="UniProtKB-SubCell"/>
</dbReference>
<feature type="transmembrane region" description="Helical" evidence="7">
    <location>
        <begin position="129"/>
        <end position="157"/>
    </location>
</feature>
<feature type="transmembrane region" description="Helical" evidence="7">
    <location>
        <begin position="41"/>
        <end position="63"/>
    </location>
</feature>
<gene>
    <name evidence="9" type="ORF">TRUGW13939_03113</name>
</gene>
<comment type="subcellular location">
    <subcellularLocation>
        <location evidence="1">Membrane</location>
        <topology evidence="1">Multi-pass membrane protein</topology>
    </subcellularLocation>
</comment>
<dbReference type="InterPro" id="IPR049326">
    <property type="entry name" value="Rhodopsin_dom_fungi"/>
</dbReference>
<dbReference type="OrthoDB" id="10017208at2759"/>
<feature type="transmembrane region" description="Helical" evidence="7">
    <location>
        <begin position="6"/>
        <end position="29"/>
    </location>
</feature>
<feature type="transmembrane region" description="Helical" evidence="7">
    <location>
        <begin position="94"/>
        <end position="117"/>
    </location>
</feature>
<proteinExistence type="inferred from homology"/>
<keyword evidence="3 7" id="KW-1133">Transmembrane helix</keyword>
<sequence>MFLRSANLIIISSVLGFLAIAAVALRFLCKRKRKARVTIDDYLIILGLILALSICVCTIIGAAKYRFGNHEIYIESGPLAGWPEAWLLLGYGKIFYALQLLHATAMPIIKASLMIFLRRIFFASRSFEITFWIITIYVFLWWLTTFWMSVFQCWPISSNWGTTPAQMGDCIPDYMTWYAWVALLNVLSDFAIVILPIPLVLRIQMPLRRKLAGVFVLATAIFVVVAGIGRTVGYFTYDHESLDFSYVFYDFLVWTSIEPYLEVIGCCLPTMGHLADNIKFSDLYSWIRVSLSQLSLRHSPSRGTSASADIDNSTSANHPSWYELTEERSAASGTKGNIDNGTDSQRLS</sequence>
<evidence type="ECO:0000256" key="7">
    <source>
        <dbReference type="SAM" id="Phobius"/>
    </source>
</evidence>
<name>A0A7H8QSA6_TALRU</name>